<dbReference type="Gene3D" id="3.20.20.80">
    <property type="entry name" value="Glycosidases"/>
    <property type="match status" value="1"/>
</dbReference>
<keyword evidence="2 4" id="KW-0378">Hydrolase</keyword>
<evidence type="ECO:0000256" key="2">
    <source>
        <dbReference type="ARBA" id="ARBA00022801"/>
    </source>
</evidence>
<dbReference type="SUPFAM" id="SSF51445">
    <property type="entry name" value="(Trans)glycosidases"/>
    <property type="match status" value="1"/>
</dbReference>
<dbReference type="PANTHER" id="PTHR31263:SF0">
    <property type="entry name" value="CELLULASE FAMILY PROTEIN (AFU_ORTHOLOGUE AFUA_5G14560)"/>
    <property type="match status" value="1"/>
</dbReference>
<evidence type="ECO:0000256" key="5">
    <source>
        <dbReference type="SAM" id="SignalP"/>
    </source>
</evidence>
<feature type="chain" id="PRO_5022928271" evidence="5">
    <location>
        <begin position="24"/>
        <end position="549"/>
    </location>
</feature>
<dbReference type="GO" id="GO:0000272">
    <property type="term" value="P:polysaccharide catabolic process"/>
    <property type="evidence" value="ECO:0007669"/>
    <property type="project" value="InterPro"/>
</dbReference>
<dbReference type="InterPro" id="IPR017853">
    <property type="entry name" value="GH"/>
</dbReference>
<gene>
    <name evidence="7" type="ORF">Din_025523</name>
</gene>
<comment type="similarity">
    <text evidence="1 4">Belongs to the glycosyl hydrolase 5 (cellulase A) family.</text>
</comment>
<dbReference type="AlphaFoldDB" id="A0A5B7AH14"/>
<name>A0A5B7AH14_DAVIN</name>
<keyword evidence="5" id="KW-0732">Signal</keyword>
<dbReference type="EC" id="3.2.1.4" evidence="7"/>
<evidence type="ECO:0000256" key="1">
    <source>
        <dbReference type="ARBA" id="ARBA00005641"/>
    </source>
</evidence>
<evidence type="ECO:0000256" key="3">
    <source>
        <dbReference type="ARBA" id="ARBA00023295"/>
    </source>
</evidence>
<sequence length="549" mass="62614">MLGKTMQIILVILLFWFAKLSDSWPLSTRSGWIIDKSSGHRFKLRCVNWAAHLQPMIAEGLNKKPSKDIASHIVSNGFNCVRLTWATHMFTRYSNLTVAQSLDRLALKEVMAGVAKNNGVLLNSTLVDAYEMVIDDLGFHNVAVVLDNHISEPKWCCSNDDGNGFFGDENFDPNEWLQGLAIVANRFKDKPMVVAMSMRNELRGPKQNQNDWYRYIQEGATTIHGKNPHVLVIVSGLNYGTDLSFIKERPLELKLKNKLVYEAHWYSFDEQPPEKWLEQPYQVCANETQRFINQAGFLVQGENPVPLFLSEFGVDERGVNGADNLFLGCLLALVAEMDLDWALWALQGSYYLRDGLIGPEETYGLLDANWDHIRNPKIIEGLQLVQQILRDKKSHVKKYYIMYHPQSGHCIRVDKKEMYASDCRTWSRWSYKGAGTPIRLMGTSWCLKAVGDGLPVILSIDCKSEQSRWEFASSSKFQIAARDEHGIHLCLEWNPIPTNSSNILTKKCLCSEDESQCHENPQSQWFKLISSNSKQWKVPEVNEKRSSTS</sequence>
<dbReference type="EMBL" id="GHES01025523">
    <property type="protein sequence ID" value="MPA56082.1"/>
    <property type="molecule type" value="Transcribed_RNA"/>
</dbReference>
<evidence type="ECO:0000256" key="4">
    <source>
        <dbReference type="RuleBase" id="RU361153"/>
    </source>
</evidence>
<dbReference type="GO" id="GO:0008810">
    <property type="term" value="F:cellulase activity"/>
    <property type="evidence" value="ECO:0007669"/>
    <property type="project" value="UniProtKB-EC"/>
</dbReference>
<feature type="signal peptide" evidence="5">
    <location>
        <begin position="1"/>
        <end position="23"/>
    </location>
</feature>
<keyword evidence="3 4" id="KW-0326">Glycosidase</keyword>
<dbReference type="Pfam" id="PF00150">
    <property type="entry name" value="Cellulase"/>
    <property type="match status" value="1"/>
</dbReference>
<dbReference type="PANTHER" id="PTHR31263">
    <property type="entry name" value="CELLULASE FAMILY PROTEIN (AFU_ORTHOLOGUE AFUA_5G14560)"/>
    <property type="match status" value="1"/>
</dbReference>
<dbReference type="SUPFAM" id="SSF50370">
    <property type="entry name" value="Ricin B-like lectins"/>
    <property type="match status" value="1"/>
</dbReference>
<protein>
    <submittedName>
        <fullName evidence="7">Putative endoglucanase E1-like</fullName>
        <ecNumber evidence="7">3.2.1.4</ecNumber>
    </submittedName>
</protein>
<feature type="domain" description="Glycoside hydrolase family 5" evidence="6">
    <location>
        <begin position="62"/>
        <end position="347"/>
    </location>
</feature>
<proteinExistence type="inferred from homology"/>
<dbReference type="InterPro" id="IPR001547">
    <property type="entry name" value="Glyco_hydro_5"/>
</dbReference>
<organism evidence="7">
    <name type="scientific">Davidia involucrata</name>
    <name type="common">Dove tree</name>
    <dbReference type="NCBI Taxonomy" id="16924"/>
    <lineage>
        <taxon>Eukaryota</taxon>
        <taxon>Viridiplantae</taxon>
        <taxon>Streptophyta</taxon>
        <taxon>Embryophyta</taxon>
        <taxon>Tracheophyta</taxon>
        <taxon>Spermatophyta</taxon>
        <taxon>Magnoliopsida</taxon>
        <taxon>eudicotyledons</taxon>
        <taxon>Gunneridae</taxon>
        <taxon>Pentapetalae</taxon>
        <taxon>asterids</taxon>
        <taxon>Cornales</taxon>
        <taxon>Nyssaceae</taxon>
        <taxon>Davidia</taxon>
    </lineage>
</organism>
<evidence type="ECO:0000313" key="7">
    <source>
        <dbReference type="EMBL" id="MPA56082.1"/>
    </source>
</evidence>
<accession>A0A5B7AH14</accession>
<dbReference type="InterPro" id="IPR035992">
    <property type="entry name" value="Ricin_B-like_lectins"/>
</dbReference>
<reference evidence="7" key="1">
    <citation type="submission" date="2019-08" db="EMBL/GenBank/DDBJ databases">
        <title>Reference gene set and small RNA set construction with multiple tissues from Davidia involucrata Baill.</title>
        <authorList>
            <person name="Yang H."/>
            <person name="Zhou C."/>
            <person name="Li G."/>
            <person name="Wang J."/>
            <person name="Gao P."/>
            <person name="Wang M."/>
            <person name="Wang R."/>
            <person name="Zhao Y."/>
        </authorList>
    </citation>
    <scope>NUCLEOTIDE SEQUENCE</scope>
    <source>
        <tissue evidence="7">Mixed with DoveR01_LX</tissue>
    </source>
</reference>
<evidence type="ECO:0000259" key="6">
    <source>
        <dbReference type="Pfam" id="PF00150"/>
    </source>
</evidence>